<feature type="compositionally biased region" description="Acidic residues" evidence="7">
    <location>
        <begin position="259"/>
        <end position="271"/>
    </location>
</feature>
<dbReference type="PROSITE" id="PS50103">
    <property type="entry name" value="ZF_C3H1"/>
    <property type="match status" value="1"/>
</dbReference>
<feature type="compositionally biased region" description="Polar residues" evidence="7">
    <location>
        <begin position="488"/>
        <end position="501"/>
    </location>
</feature>
<feature type="compositionally biased region" description="Polar residues" evidence="7">
    <location>
        <begin position="89"/>
        <end position="106"/>
    </location>
</feature>
<evidence type="ECO:0000256" key="4">
    <source>
        <dbReference type="ARBA" id="ARBA00022801"/>
    </source>
</evidence>
<feature type="region of interest" description="Disordered" evidence="7">
    <location>
        <begin position="31"/>
        <end position="58"/>
    </location>
</feature>
<feature type="region of interest" description="Disordered" evidence="7">
    <location>
        <begin position="203"/>
        <end position="278"/>
    </location>
</feature>
<dbReference type="GO" id="GO:0008270">
    <property type="term" value="F:zinc ion binding"/>
    <property type="evidence" value="ECO:0007669"/>
    <property type="project" value="UniProtKB-KW"/>
</dbReference>
<feature type="compositionally biased region" description="Low complexity" evidence="7">
    <location>
        <begin position="639"/>
        <end position="649"/>
    </location>
</feature>
<dbReference type="GO" id="GO:0003676">
    <property type="term" value="F:nucleic acid binding"/>
    <property type="evidence" value="ECO:0007669"/>
    <property type="project" value="InterPro"/>
</dbReference>
<accession>A0A3S1HSB8</accession>
<comment type="similarity">
    <text evidence="2">Belongs to the REXO1/REXO3 family.</text>
</comment>
<feature type="compositionally biased region" description="Basic and acidic residues" evidence="7">
    <location>
        <begin position="31"/>
        <end position="40"/>
    </location>
</feature>
<feature type="compositionally biased region" description="Basic and acidic residues" evidence="7">
    <location>
        <begin position="611"/>
        <end position="621"/>
    </location>
</feature>
<feature type="domain" description="C3H1-type" evidence="8">
    <location>
        <begin position="7"/>
        <end position="33"/>
    </location>
</feature>
<dbReference type="GO" id="GO:0004527">
    <property type="term" value="F:exonuclease activity"/>
    <property type="evidence" value="ECO:0007669"/>
    <property type="project" value="InterPro"/>
</dbReference>
<feature type="region of interest" description="Disordered" evidence="7">
    <location>
        <begin position="830"/>
        <end position="857"/>
    </location>
</feature>
<evidence type="ECO:0000259" key="8">
    <source>
        <dbReference type="PROSITE" id="PS50103"/>
    </source>
</evidence>
<keyword evidence="10" id="KW-1185">Reference proteome</keyword>
<dbReference type="STRING" id="188477.A0A3S1HSB8"/>
<feature type="compositionally biased region" description="Low complexity" evidence="7">
    <location>
        <begin position="409"/>
        <end position="422"/>
    </location>
</feature>
<sequence>MFPSSGYFRGVHCPFYASGLCERPYCHFRHSRTETERSTKAETGPNYSTSSGPSYSSSVGSILRSVTDSLVKDSPTYSPTLPVGLVEPNETSSNQKNYASDIDNSGSELNERLSIPSFSSTVPTLPESENEAPTSIASLPPISGLPKVRKNLPSYVPTPKAFGTLVGKDKDCVPSYIPTPKDAGDEVIKKSGRVIEYDPLKNFSLNDSHKSSEDEEAAFSSDEDNEAVNAGENSEKTKLNLENEAAECTKSSGCKAATAEDDLTDSDEEDTWQTSTNVSSYAQEISSSFSDLLTPSSFFTEKHTKVCSNGKSKSKYQDPQEKVLSKQSAAQGTKESRQHSSSKAKESRQHSSSKRRLSSEKDHKCRDSQRSNSSKNSSSSSHSQSASSNHKSSSSTSLSSKEKEKSAYKKSSSSSLGSSSHSISHRDKYSSPQSIKSPPTSSSSQTNIKPDSHKSSLSSSTPSSSSKSKESHSKNLHRSSSKNPKLKSPQSSSLTVSDKPQSSSSEKENKHSSKYHRSSSKSHSVSRSLSSSSTASTSSKRDKSKHTHVERSQSLDKKISTDISKNKPNYDQKPTLILNAGYKKTSLIPKDSLKKEQKHDSLKTCEIPNVKMEKNVKDKKACSKVSSTLSSKRSKPETKGVSSSRSSRGSGEDKKSRKNSKSAEASDSDIEIIEPPPPPVYSISDSDEDGGHNVNTVDQEDEEETAGMDSDTELSTNNDIDLMSDSDTFDECLRIFQESERQMAKKQSRDGDKICPEKRKAQETLAQETELFESSENLLVSVGKKRMAHKNSEKIPRSHKPLVPTKPRLSPAQVMHNRIIEMQKRALLRAAKKEGRESELTSILGDKEKSSSNGISIMGGGLPAASLLSRKNMSNGTASTTSASKSGISPSLIPPTGQRHRQAHVPGKALFPGEKTPPRKPAPSPSYSNGREKSNTAAFSMSPNSFYNKKAPPSSGLSRTATVAGTASKTEKRKAHEPTLSNLKRPLIPADFGSKVPTNVRQRYLNLIIDEHLKFRPESEAFAKGEEDEKAVYQKANNKNIYLGVAVNTIKRIRQEAAQFLPSNSKKPKLAQARPHATQSHAATLGGPNAARQSFTLNRSKTATVIVPSKIEGKELYNRLKPYILTEEQLRENGYPRPGVDGSSKVQFYKEENIGESLKENERVCRRCGTRFNVTKDGTPISNNICVYHYGSAYKKRVSGAIESRYGCCNEKAGTKGCQVASCHVHEQNKVDNRSGYMKTIPASSTSEKNYKVYALDCEMVYTKAGLELARVTVVGDDNQVVYESLVKPDTDIIDF</sequence>
<feature type="zinc finger region" description="C3H1-type" evidence="6">
    <location>
        <begin position="7"/>
        <end position="33"/>
    </location>
</feature>
<evidence type="ECO:0000256" key="7">
    <source>
        <dbReference type="SAM" id="MobiDB-lite"/>
    </source>
</evidence>
<feature type="compositionally biased region" description="Low complexity" evidence="7">
    <location>
        <begin position="430"/>
        <end position="444"/>
    </location>
</feature>
<evidence type="ECO:0000256" key="5">
    <source>
        <dbReference type="ARBA" id="ARBA00023242"/>
    </source>
</evidence>
<keyword evidence="3" id="KW-0540">Nuclease</keyword>
<dbReference type="PANTHER" id="PTHR12801">
    <property type="entry name" value="RNA EXONUCLEASE REXO1 / RECO3 FAMILY MEMBER-RELATED"/>
    <property type="match status" value="1"/>
</dbReference>
<feature type="compositionally biased region" description="Polar residues" evidence="7">
    <location>
        <begin position="955"/>
        <end position="968"/>
    </location>
</feature>
<feature type="compositionally biased region" description="Polar residues" evidence="7">
    <location>
        <begin position="925"/>
        <end position="947"/>
    </location>
</feature>
<protein>
    <recommendedName>
        <fullName evidence="8">C3H1-type domain-containing protein</fullName>
    </recommendedName>
</protein>
<evidence type="ECO:0000256" key="2">
    <source>
        <dbReference type="ARBA" id="ARBA00006357"/>
    </source>
</evidence>
<evidence type="ECO:0000313" key="9">
    <source>
        <dbReference type="EMBL" id="RUS85160.1"/>
    </source>
</evidence>
<keyword evidence="6" id="KW-0479">Metal-binding</keyword>
<dbReference type="InterPro" id="IPR047021">
    <property type="entry name" value="REXO1/3/4-like"/>
</dbReference>
<comment type="subcellular location">
    <subcellularLocation>
        <location evidence="1">Nucleus</location>
    </subcellularLocation>
</comment>
<evidence type="ECO:0000256" key="6">
    <source>
        <dbReference type="PROSITE-ProRule" id="PRU00723"/>
    </source>
</evidence>
<organism evidence="9 10">
    <name type="scientific">Elysia chlorotica</name>
    <name type="common">Eastern emerald elysia</name>
    <name type="synonym">Sea slug</name>
    <dbReference type="NCBI Taxonomy" id="188477"/>
    <lineage>
        <taxon>Eukaryota</taxon>
        <taxon>Metazoa</taxon>
        <taxon>Spiralia</taxon>
        <taxon>Lophotrochozoa</taxon>
        <taxon>Mollusca</taxon>
        <taxon>Gastropoda</taxon>
        <taxon>Heterobranchia</taxon>
        <taxon>Euthyneura</taxon>
        <taxon>Panpulmonata</taxon>
        <taxon>Sacoglossa</taxon>
        <taxon>Placobranchoidea</taxon>
        <taxon>Plakobranchidae</taxon>
        <taxon>Elysia</taxon>
    </lineage>
</organism>
<feature type="region of interest" description="Disordered" evidence="7">
    <location>
        <begin position="872"/>
        <end position="977"/>
    </location>
</feature>
<proteinExistence type="inferred from homology"/>
<feature type="region of interest" description="Disordered" evidence="7">
    <location>
        <begin position="73"/>
        <end position="106"/>
    </location>
</feature>
<name>A0A3S1HSB8_ELYCH</name>
<feature type="compositionally biased region" description="Low complexity" evidence="7">
    <location>
        <begin position="43"/>
        <end position="58"/>
    </location>
</feature>
<reference evidence="9 10" key="1">
    <citation type="submission" date="2019-01" db="EMBL/GenBank/DDBJ databases">
        <title>A draft genome assembly of the solar-powered sea slug Elysia chlorotica.</title>
        <authorList>
            <person name="Cai H."/>
            <person name="Li Q."/>
            <person name="Fang X."/>
            <person name="Li J."/>
            <person name="Curtis N.E."/>
            <person name="Altenburger A."/>
            <person name="Shibata T."/>
            <person name="Feng M."/>
            <person name="Maeda T."/>
            <person name="Schwartz J.A."/>
            <person name="Shigenobu S."/>
            <person name="Lundholm N."/>
            <person name="Nishiyama T."/>
            <person name="Yang H."/>
            <person name="Hasebe M."/>
            <person name="Li S."/>
            <person name="Pierce S.K."/>
            <person name="Wang J."/>
        </authorList>
    </citation>
    <scope>NUCLEOTIDE SEQUENCE [LARGE SCALE GENOMIC DNA]</scope>
    <source>
        <strain evidence="9">EC2010</strain>
        <tissue evidence="9">Whole organism of an adult</tissue>
    </source>
</reference>
<dbReference type="InterPro" id="IPR000571">
    <property type="entry name" value="Znf_CCCH"/>
</dbReference>
<feature type="region of interest" description="Disordered" evidence="7">
    <location>
        <begin position="787"/>
        <end position="808"/>
    </location>
</feature>
<feature type="compositionally biased region" description="Low complexity" evidence="7">
    <location>
        <begin position="874"/>
        <end position="891"/>
    </location>
</feature>
<dbReference type="Pfam" id="PF15870">
    <property type="entry name" value="EloA-BP1"/>
    <property type="match status" value="1"/>
</dbReference>
<keyword evidence="4" id="KW-0378">Hydrolase</keyword>
<evidence type="ECO:0000256" key="1">
    <source>
        <dbReference type="ARBA" id="ARBA00004123"/>
    </source>
</evidence>
<evidence type="ECO:0000313" key="10">
    <source>
        <dbReference type="Proteomes" id="UP000271974"/>
    </source>
</evidence>
<comment type="caution">
    <text evidence="9">The sequence shown here is derived from an EMBL/GenBank/DDBJ whole genome shotgun (WGS) entry which is preliminary data.</text>
</comment>
<gene>
    <name evidence="9" type="ORF">EGW08_007064</name>
</gene>
<keyword evidence="5" id="KW-0539">Nucleus</keyword>
<keyword evidence="6" id="KW-0863">Zinc-finger</keyword>
<feature type="region of interest" description="Disordered" evidence="7">
    <location>
        <begin position="304"/>
        <end position="724"/>
    </location>
</feature>
<feature type="compositionally biased region" description="Low complexity" evidence="7">
    <location>
        <begin position="370"/>
        <end position="399"/>
    </location>
</feature>
<dbReference type="Proteomes" id="UP000271974">
    <property type="component" value="Unassembled WGS sequence"/>
</dbReference>
<dbReference type="PANTHER" id="PTHR12801:SF115">
    <property type="entry name" value="FI18136P1-RELATED"/>
    <property type="match status" value="1"/>
</dbReference>
<feature type="compositionally biased region" description="Acidic residues" evidence="7">
    <location>
        <begin position="213"/>
        <end position="226"/>
    </location>
</feature>
<dbReference type="EMBL" id="RQTK01000179">
    <property type="protein sequence ID" value="RUS85160.1"/>
    <property type="molecule type" value="Genomic_DNA"/>
</dbReference>
<feature type="compositionally biased region" description="Basic and acidic residues" evidence="7">
    <location>
        <begin position="315"/>
        <end position="324"/>
    </location>
</feature>
<dbReference type="InterPro" id="IPR031736">
    <property type="entry name" value="REXO1-like_dom"/>
</dbReference>
<keyword evidence="6" id="KW-0862">Zinc</keyword>
<feature type="region of interest" description="Disordered" evidence="7">
    <location>
        <begin position="119"/>
        <end position="138"/>
    </location>
</feature>
<evidence type="ECO:0000256" key="3">
    <source>
        <dbReference type="ARBA" id="ARBA00022722"/>
    </source>
</evidence>
<feature type="compositionally biased region" description="Low complexity" evidence="7">
    <location>
        <begin position="455"/>
        <end position="466"/>
    </location>
</feature>
<feature type="compositionally biased region" description="Low complexity" evidence="7">
    <location>
        <begin position="521"/>
        <end position="538"/>
    </location>
</feature>
<feature type="compositionally biased region" description="Basic and acidic residues" evidence="7">
    <location>
        <begin position="591"/>
        <end position="603"/>
    </location>
</feature>
<feature type="compositionally biased region" description="Basic and acidic residues" evidence="7">
    <location>
        <begin position="831"/>
        <end position="850"/>
    </location>
</feature>
<feature type="compositionally biased region" description="Basic and acidic residues" evidence="7">
    <location>
        <begin position="357"/>
        <end position="369"/>
    </location>
</feature>
<dbReference type="InterPro" id="IPR036397">
    <property type="entry name" value="RNaseH_sf"/>
</dbReference>
<dbReference type="Gene3D" id="3.30.420.10">
    <property type="entry name" value="Ribonuclease H-like superfamily/Ribonuclease H"/>
    <property type="match status" value="1"/>
</dbReference>
<feature type="non-terminal residue" evidence="9">
    <location>
        <position position="1296"/>
    </location>
</feature>
<feature type="compositionally biased region" description="Basic and acidic residues" evidence="7">
    <location>
        <begin position="334"/>
        <end position="349"/>
    </location>
</feature>
<dbReference type="GO" id="GO:0005634">
    <property type="term" value="C:nucleus"/>
    <property type="evidence" value="ECO:0007669"/>
    <property type="project" value="UniProtKB-SubCell"/>
</dbReference>
<feature type="compositionally biased region" description="Acidic residues" evidence="7">
    <location>
        <begin position="698"/>
        <end position="712"/>
    </location>
</feature>
<feature type="compositionally biased region" description="Basic and acidic residues" evidence="7">
    <location>
        <begin position="547"/>
        <end position="570"/>
    </location>
</feature>
<feature type="region of interest" description="Disordered" evidence="7">
    <location>
        <begin position="1061"/>
        <end position="1093"/>
    </location>
</feature>
<dbReference type="OrthoDB" id="206335at2759"/>